<accession>A0A934T0L9</accession>
<dbReference type="RefSeq" id="WP_200598761.1">
    <property type="nucleotide sequence ID" value="NZ_JAEPBG010000067.1"/>
</dbReference>
<protein>
    <submittedName>
        <fullName evidence="1">Uncharacterized protein</fullName>
    </submittedName>
</protein>
<keyword evidence="2" id="KW-1185">Reference proteome</keyword>
<name>A0A934T0L9_9BURK</name>
<proteinExistence type="predicted"/>
<dbReference type="EMBL" id="JAEPBG010000067">
    <property type="protein sequence ID" value="MBK4739398.1"/>
    <property type="molecule type" value="Genomic_DNA"/>
</dbReference>
<dbReference type="Proteomes" id="UP000622890">
    <property type="component" value="Unassembled WGS sequence"/>
</dbReference>
<comment type="caution">
    <text evidence="1">The sequence shown here is derived from an EMBL/GenBank/DDBJ whole genome shotgun (WGS) entry which is preliminary data.</text>
</comment>
<dbReference type="AlphaFoldDB" id="A0A934T0L9"/>
<evidence type="ECO:0000313" key="1">
    <source>
        <dbReference type="EMBL" id="MBK4739398.1"/>
    </source>
</evidence>
<sequence length="71" mass="8094">MTHVPVHCCECLLCQSAEPHSERAYHHHINLFLSRLNEPQRRWFVALEALRIGHGGKHLLAQITGMSPTTI</sequence>
<evidence type="ECO:0000313" key="2">
    <source>
        <dbReference type="Proteomes" id="UP000622890"/>
    </source>
</evidence>
<gene>
    <name evidence="1" type="ORF">JJB74_32905</name>
</gene>
<reference evidence="1" key="1">
    <citation type="submission" date="2021-01" db="EMBL/GenBank/DDBJ databases">
        <title>Genome sequence of strain Noviherbaspirillum sp. DKR-6.</title>
        <authorList>
            <person name="Chaudhary D.K."/>
        </authorList>
    </citation>
    <scope>NUCLEOTIDE SEQUENCE</scope>
    <source>
        <strain evidence="1">DKR-6</strain>
    </source>
</reference>
<organism evidence="1 2">
    <name type="scientific">Noviherbaspirillum pedocola</name>
    <dbReference type="NCBI Taxonomy" id="2801341"/>
    <lineage>
        <taxon>Bacteria</taxon>
        <taxon>Pseudomonadati</taxon>
        <taxon>Pseudomonadota</taxon>
        <taxon>Betaproteobacteria</taxon>
        <taxon>Burkholderiales</taxon>
        <taxon>Oxalobacteraceae</taxon>
        <taxon>Noviherbaspirillum</taxon>
    </lineage>
</organism>